<evidence type="ECO:0000256" key="4">
    <source>
        <dbReference type="ARBA" id="ARBA00022670"/>
    </source>
</evidence>
<keyword evidence="12 15" id="KW-0472">Membrane</keyword>
<dbReference type="InterPro" id="IPR007484">
    <property type="entry name" value="Peptidase_M28"/>
</dbReference>
<evidence type="ECO:0000313" key="18">
    <source>
        <dbReference type="EMBL" id="GBP03418.1"/>
    </source>
</evidence>
<dbReference type="Pfam" id="PF22248">
    <property type="entry name" value="ERMP1_C"/>
    <property type="match status" value="1"/>
</dbReference>
<dbReference type="Proteomes" id="UP000299102">
    <property type="component" value="Unassembled WGS sequence"/>
</dbReference>
<keyword evidence="9" id="KW-0862">Zinc</keyword>
<keyword evidence="11" id="KW-0482">Metalloprotease</keyword>
<evidence type="ECO:0000256" key="13">
    <source>
        <dbReference type="ARBA" id="ARBA00023180"/>
    </source>
</evidence>
<name>A0A4C1SQA8_EUMVA</name>
<dbReference type="EMBL" id="BGZK01000010">
    <property type="protein sequence ID" value="GBP03418.1"/>
    <property type="molecule type" value="Genomic_DNA"/>
</dbReference>
<comment type="cofactor">
    <cofactor evidence="1">
        <name>Zn(2+)</name>
        <dbReference type="ChEBI" id="CHEBI:29105"/>
    </cofactor>
</comment>
<feature type="transmembrane region" description="Helical" evidence="15">
    <location>
        <begin position="568"/>
        <end position="588"/>
    </location>
</feature>
<feature type="transmembrane region" description="Helical" evidence="15">
    <location>
        <begin position="623"/>
        <end position="642"/>
    </location>
</feature>
<comment type="subcellular location">
    <subcellularLocation>
        <location evidence="2">Endoplasmic reticulum membrane</location>
        <topology evidence="2">Multi-pass membrane protein</topology>
    </subcellularLocation>
</comment>
<feature type="transmembrane region" description="Helical" evidence="15">
    <location>
        <begin position="461"/>
        <end position="483"/>
    </location>
</feature>
<dbReference type="OrthoDB" id="76293at2759"/>
<evidence type="ECO:0000256" key="5">
    <source>
        <dbReference type="ARBA" id="ARBA00022692"/>
    </source>
</evidence>
<keyword evidence="10 15" id="KW-1133">Transmembrane helix</keyword>
<evidence type="ECO:0000256" key="1">
    <source>
        <dbReference type="ARBA" id="ARBA00001947"/>
    </source>
</evidence>
<evidence type="ECO:0000256" key="2">
    <source>
        <dbReference type="ARBA" id="ARBA00004477"/>
    </source>
</evidence>
<dbReference type="STRING" id="151549.A0A4C1SQA8"/>
<keyword evidence="13" id="KW-0325">Glycoprotein</keyword>
<evidence type="ECO:0000256" key="12">
    <source>
        <dbReference type="ARBA" id="ARBA00023136"/>
    </source>
</evidence>
<evidence type="ECO:0000259" key="16">
    <source>
        <dbReference type="Pfam" id="PF04389"/>
    </source>
</evidence>
<protein>
    <recommendedName>
        <fullName evidence="14">FXNA-like protease</fullName>
    </recommendedName>
</protein>
<dbReference type="PANTHER" id="PTHR12147">
    <property type="entry name" value="METALLOPEPTIDASE M28 FAMILY MEMBER"/>
    <property type="match status" value="1"/>
</dbReference>
<evidence type="ECO:0000256" key="14">
    <source>
        <dbReference type="ARBA" id="ARBA00078796"/>
    </source>
</evidence>
<evidence type="ECO:0000256" key="10">
    <source>
        <dbReference type="ARBA" id="ARBA00022989"/>
    </source>
</evidence>
<proteinExistence type="inferred from homology"/>
<dbReference type="GO" id="GO:0006508">
    <property type="term" value="P:proteolysis"/>
    <property type="evidence" value="ECO:0007669"/>
    <property type="project" value="UniProtKB-KW"/>
</dbReference>
<feature type="domain" description="Endoplasmic reticulum metallopeptidase 1-like C-terminal" evidence="17">
    <location>
        <begin position="722"/>
        <end position="906"/>
    </location>
</feature>
<feature type="transmembrane region" description="Helical" evidence="15">
    <location>
        <begin position="691"/>
        <end position="710"/>
    </location>
</feature>
<evidence type="ECO:0000256" key="11">
    <source>
        <dbReference type="ARBA" id="ARBA00023049"/>
    </source>
</evidence>
<keyword evidence="5 15" id="KW-0812">Transmembrane</keyword>
<reference evidence="18 19" key="1">
    <citation type="journal article" date="2019" name="Commun. Biol.">
        <title>The bagworm genome reveals a unique fibroin gene that provides high tensile strength.</title>
        <authorList>
            <person name="Kono N."/>
            <person name="Nakamura H."/>
            <person name="Ohtoshi R."/>
            <person name="Tomita M."/>
            <person name="Numata K."/>
            <person name="Arakawa K."/>
        </authorList>
    </citation>
    <scope>NUCLEOTIDE SEQUENCE [LARGE SCALE GENOMIC DNA]</scope>
</reference>
<feature type="transmembrane region" description="Helical" evidence="15">
    <location>
        <begin position="495"/>
        <end position="519"/>
    </location>
</feature>
<dbReference type="FunFam" id="3.40.630.10:FF:000008">
    <property type="entry name" value="Endoplasmic reticulum metallopeptidase 1"/>
    <property type="match status" value="1"/>
</dbReference>
<feature type="domain" description="Peptidase M28" evidence="16">
    <location>
        <begin position="192"/>
        <end position="418"/>
    </location>
</feature>
<dbReference type="InterPro" id="IPR053973">
    <property type="entry name" value="ERMP1-like_C"/>
</dbReference>
<dbReference type="GO" id="GO:0008235">
    <property type="term" value="F:metalloexopeptidase activity"/>
    <property type="evidence" value="ECO:0007669"/>
    <property type="project" value="InterPro"/>
</dbReference>
<dbReference type="Pfam" id="PF04389">
    <property type="entry name" value="Peptidase_M28"/>
    <property type="match status" value="1"/>
</dbReference>
<dbReference type="GO" id="GO:0046872">
    <property type="term" value="F:metal ion binding"/>
    <property type="evidence" value="ECO:0007669"/>
    <property type="project" value="UniProtKB-KW"/>
</dbReference>
<comment type="similarity">
    <text evidence="3">Belongs to the peptidase M28 family.</text>
</comment>
<feature type="transmembrane region" description="Helical" evidence="15">
    <location>
        <begin position="79"/>
        <end position="98"/>
    </location>
</feature>
<evidence type="ECO:0000256" key="3">
    <source>
        <dbReference type="ARBA" id="ARBA00010918"/>
    </source>
</evidence>
<evidence type="ECO:0000256" key="6">
    <source>
        <dbReference type="ARBA" id="ARBA00022723"/>
    </source>
</evidence>
<evidence type="ECO:0000256" key="8">
    <source>
        <dbReference type="ARBA" id="ARBA00022824"/>
    </source>
</evidence>
<dbReference type="AlphaFoldDB" id="A0A4C1SQA8"/>
<dbReference type="GO" id="GO:0005789">
    <property type="term" value="C:endoplasmic reticulum membrane"/>
    <property type="evidence" value="ECO:0007669"/>
    <property type="project" value="UniProtKB-SubCell"/>
</dbReference>
<gene>
    <name evidence="18" type="primary">ERMP1</name>
    <name evidence="18" type="ORF">EVAR_101787_1</name>
</gene>
<feature type="transmembrane region" description="Helical" evidence="15">
    <location>
        <begin position="662"/>
        <end position="679"/>
    </location>
</feature>
<feature type="transmembrane region" description="Helical" evidence="15">
    <location>
        <begin position="525"/>
        <end position="547"/>
    </location>
</feature>
<evidence type="ECO:0000259" key="17">
    <source>
        <dbReference type="Pfam" id="PF22248"/>
    </source>
</evidence>
<evidence type="ECO:0000256" key="7">
    <source>
        <dbReference type="ARBA" id="ARBA00022801"/>
    </source>
</evidence>
<organism evidence="18 19">
    <name type="scientific">Eumeta variegata</name>
    <name type="common">Bagworm moth</name>
    <name type="synonym">Eumeta japonica</name>
    <dbReference type="NCBI Taxonomy" id="151549"/>
    <lineage>
        <taxon>Eukaryota</taxon>
        <taxon>Metazoa</taxon>
        <taxon>Ecdysozoa</taxon>
        <taxon>Arthropoda</taxon>
        <taxon>Hexapoda</taxon>
        <taxon>Insecta</taxon>
        <taxon>Pterygota</taxon>
        <taxon>Neoptera</taxon>
        <taxon>Endopterygota</taxon>
        <taxon>Lepidoptera</taxon>
        <taxon>Glossata</taxon>
        <taxon>Ditrysia</taxon>
        <taxon>Tineoidea</taxon>
        <taxon>Psychidae</taxon>
        <taxon>Oiketicinae</taxon>
        <taxon>Eumeta</taxon>
    </lineage>
</organism>
<feature type="transmembrane region" description="Helical" evidence="15">
    <location>
        <begin position="594"/>
        <end position="611"/>
    </location>
</feature>
<keyword evidence="8" id="KW-0256">Endoplasmic reticulum</keyword>
<keyword evidence="19" id="KW-1185">Reference proteome</keyword>
<dbReference type="Gene3D" id="3.40.630.10">
    <property type="entry name" value="Zn peptidases"/>
    <property type="match status" value="1"/>
</dbReference>
<evidence type="ECO:0000256" key="15">
    <source>
        <dbReference type="SAM" id="Phobius"/>
    </source>
</evidence>
<dbReference type="SUPFAM" id="SSF53187">
    <property type="entry name" value="Zn-dependent exopeptidases"/>
    <property type="match status" value="1"/>
</dbReference>
<dbReference type="PANTHER" id="PTHR12147:SF22">
    <property type="entry name" value="ENDOPLASMIC RETICULUM METALLOPEPTIDASE 1"/>
    <property type="match status" value="1"/>
</dbReference>
<evidence type="ECO:0000313" key="19">
    <source>
        <dbReference type="Proteomes" id="UP000299102"/>
    </source>
</evidence>
<sequence>MFVKKFKRVYEISFSKLFKQSSEKNENEVHVCWGQFQVDALRIACLKIQVQYRSGTEIVEPEMEEKNNIGIIVDKVPSYFLLILFGALLLLGYLTYLVDISVPNAVSEIEAGNTRFSEERAWRHLREIVGHGPRVAGSEYHLQKTADLKALVDEIARTSVQAVHTDWQLVSGDYWLGYRRPFLNAYGNVSNIIAVVEGASGLGADETAHTSILFNCHHDSVPTSPGASDNALFCAAMVETLYLLSRRTAKLKHNVVFLFNGAEENPLQGVAGFLKHPWSKGVNGLVNLDSAGMNAKSILFQVTDPRVLAAYSRSVPRPNAQALGEALFSSGIVPSDTDFRVFRDDGSIYGTLLLRYILPQSFHFEGGAQTSSGLRCPIALCIDIAFYFMGHVYHTRHDSLDFLEAGVLQHSGDLIHEIAKEMADSDDFYTKSKPSAAVYWDFMNLFMFAYSYRTADIVDSLILIFAVTSVLYYHWIVGFRWTLTKELFFSALGRILSICAGVALLWSLTAIMVSTTIQLRYISRSWIVVPVFWLPYLIGAVFTSQYFDAWRCKKVGLNRSRRVAQAMASTRLILCLVTFVLLCVGNSATLRYVFTLPLLWMSATSFFTLTVMKNVNIKAWQQLILEILLAIPSQMLMFMVAIKVNALMLPIMGRSPTATPDYLVAGLNTVLVILASIPLSGIELLFSRLRLWLSLCCALIVCLALMFTPFNPYGERESGAVLQRHFWFHSEITTYNVEGTETDRRTGIWFGHTEVNVPQSILDVITEKNIVLDNHKTDFTDDCEQYLYCNLPMLTPRTIENSPNSLWVDFSAPSVATPAPTFILNNRSCDGNSCTLRFSMTGPTHMSVAFSPRESVNFTAWSFSAPVRKTTDWHGRPVYFVYYARATHSDHVSPVDFSLTFSLSSTPVYGSEKNDSKIAAVEMRSMCAVSLKDRCRNTYIRERCNLEDDEKVEDSDRYQRPVRIVATHLAYFRVVVITALFEGDAYTMCPNPAPPAIPPTPSLETQCIQAAMKRGASTRVDMLKDEYEYIEDALWNAAHG</sequence>
<comment type="caution">
    <text evidence="18">The sequence shown here is derived from an EMBL/GenBank/DDBJ whole genome shotgun (WGS) entry which is preliminary data.</text>
</comment>
<keyword evidence="4" id="KW-0645">Protease</keyword>
<keyword evidence="7" id="KW-0378">Hydrolase</keyword>
<keyword evidence="6" id="KW-0479">Metal-binding</keyword>
<accession>A0A4C1SQA8</accession>
<evidence type="ECO:0000256" key="9">
    <source>
        <dbReference type="ARBA" id="ARBA00022833"/>
    </source>
</evidence>
<dbReference type="InterPro" id="IPR045175">
    <property type="entry name" value="M28_fam"/>
</dbReference>